<feature type="transmembrane region" description="Helical" evidence="5">
    <location>
        <begin position="146"/>
        <end position="170"/>
    </location>
</feature>
<protein>
    <submittedName>
        <fullName evidence="7">MFS transporter</fullName>
    </submittedName>
</protein>
<dbReference type="Gene3D" id="1.20.1250.20">
    <property type="entry name" value="MFS general substrate transporter like domains"/>
    <property type="match status" value="2"/>
</dbReference>
<keyword evidence="3 5" id="KW-1133">Transmembrane helix</keyword>
<feature type="transmembrane region" description="Helical" evidence="5">
    <location>
        <begin position="300"/>
        <end position="321"/>
    </location>
</feature>
<dbReference type="PROSITE" id="PS50850">
    <property type="entry name" value="MFS"/>
    <property type="match status" value="1"/>
</dbReference>
<dbReference type="AlphaFoldDB" id="A0A229VVW8"/>
<keyword evidence="4 5" id="KW-0472">Membrane</keyword>
<evidence type="ECO:0000313" key="8">
    <source>
        <dbReference type="Proteomes" id="UP000215433"/>
    </source>
</evidence>
<dbReference type="SUPFAM" id="SSF103473">
    <property type="entry name" value="MFS general substrate transporter"/>
    <property type="match status" value="1"/>
</dbReference>
<evidence type="ECO:0000256" key="3">
    <source>
        <dbReference type="ARBA" id="ARBA00022989"/>
    </source>
</evidence>
<dbReference type="InterPro" id="IPR011701">
    <property type="entry name" value="MFS"/>
</dbReference>
<dbReference type="GO" id="GO:0022857">
    <property type="term" value="F:transmembrane transporter activity"/>
    <property type="evidence" value="ECO:0007669"/>
    <property type="project" value="InterPro"/>
</dbReference>
<dbReference type="PANTHER" id="PTHR23528:SF1">
    <property type="entry name" value="MAJOR FACILITATOR SUPERFAMILY (MFS) PROFILE DOMAIN-CONTAINING PROTEIN"/>
    <property type="match status" value="1"/>
</dbReference>
<dbReference type="Pfam" id="PF07690">
    <property type="entry name" value="MFS_1"/>
    <property type="match status" value="1"/>
</dbReference>
<feature type="transmembrane region" description="Helical" evidence="5">
    <location>
        <begin position="422"/>
        <end position="443"/>
    </location>
</feature>
<dbReference type="EMBL" id="NEWD01000029">
    <property type="protein sequence ID" value="OXM99768.1"/>
    <property type="molecule type" value="Genomic_DNA"/>
</dbReference>
<feature type="transmembrane region" description="Helical" evidence="5">
    <location>
        <begin position="49"/>
        <end position="74"/>
    </location>
</feature>
<evidence type="ECO:0000256" key="1">
    <source>
        <dbReference type="ARBA" id="ARBA00004651"/>
    </source>
</evidence>
<feature type="transmembrane region" description="Helical" evidence="5">
    <location>
        <begin position="210"/>
        <end position="229"/>
    </location>
</feature>
<evidence type="ECO:0000256" key="2">
    <source>
        <dbReference type="ARBA" id="ARBA00022692"/>
    </source>
</evidence>
<gene>
    <name evidence="7" type="ORF">Tam10B_1985</name>
</gene>
<organism evidence="7 8">
    <name type="scientific">Bifidobacterium vansinderenii</name>
    <dbReference type="NCBI Taxonomy" id="1984871"/>
    <lineage>
        <taxon>Bacteria</taxon>
        <taxon>Bacillati</taxon>
        <taxon>Actinomycetota</taxon>
        <taxon>Actinomycetes</taxon>
        <taxon>Bifidobacteriales</taxon>
        <taxon>Bifidobacteriaceae</taxon>
        <taxon>Bifidobacterium</taxon>
    </lineage>
</organism>
<comment type="subcellular location">
    <subcellularLocation>
        <location evidence="1">Cell membrane</location>
        <topology evidence="1">Multi-pass membrane protein</topology>
    </subcellularLocation>
</comment>
<evidence type="ECO:0000313" key="7">
    <source>
        <dbReference type="EMBL" id="OXM99768.1"/>
    </source>
</evidence>
<feature type="transmembrane region" description="Helical" evidence="5">
    <location>
        <begin position="333"/>
        <end position="352"/>
    </location>
</feature>
<dbReference type="OrthoDB" id="7584869at2"/>
<dbReference type="InterPro" id="IPR005829">
    <property type="entry name" value="Sugar_transporter_CS"/>
</dbReference>
<evidence type="ECO:0000259" key="6">
    <source>
        <dbReference type="PROSITE" id="PS50850"/>
    </source>
</evidence>
<dbReference type="InterPro" id="IPR020846">
    <property type="entry name" value="MFS_dom"/>
</dbReference>
<name>A0A229VVW8_9BIFI</name>
<feature type="transmembrane region" description="Helical" evidence="5">
    <location>
        <begin position="396"/>
        <end position="416"/>
    </location>
</feature>
<evidence type="ECO:0000256" key="4">
    <source>
        <dbReference type="ARBA" id="ARBA00023136"/>
    </source>
</evidence>
<feature type="transmembrane region" description="Helical" evidence="5">
    <location>
        <begin position="358"/>
        <end position="375"/>
    </location>
</feature>
<feature type="domain" description="Major facilitator superfamily (MFS) profile" evidence="6">
    <location>
        <begin position="43"/>
        <end position="447"/>
    </location>
</feature>
<comment type="caution">
    <text evidence="7">The sequence shown here is derived from an EMBL/GenBank/DDBJ whole genome shotgun (WGS) entry which is preliminary data.</text>
</comment>
<accession>A0A229VVW8</accession>
<dbReference type="InterPro" id="IPR036259">
    <property type="entry name" value="MFS_trans_sf"/>
</dbReference>
<feature type="transmembrane region" description="Helical" evidence="5">
    <location>
        <begin position="182"/>
        <end position="204"/>
    </location>
</feature>
<sequence>MDSSYTPSVNLSKEKRLAAHNAAVSAASENPVLSPETGRPVSKLTYARFGAGFLLFGVLWMSGLCVVSAVILPQHLKEINAGSPEALMGVINACTAVASLLANVIFGNFSDRSRSRLGRRTPWIIAGGFLGGVTLFLTGIMTNPVLLTICYCLSMVGLNMMIAPLVAVISDRVPQGTRGTMSAFYGGGSAIGAPIGTMLGSLFITNMFPGLIVAGVLMALSGVVSVAIMPREESADYLPQSEGGLKDVLVSFRPPKFGDNHDFYKAFGGRLCMLLSYQMISAYQLYIVQDYVGMGVQESAVVVSVMSTITLIVGLIGSLGGGPISDLIGRRKVPVVVASLCFATGVAMPLVMPSAMGMYLFAGIAGLGYAVYGSVDQALNVDVLSSKEEAGKDLGILNLATTLGQMAGPIITSSVVVATGTYMPAFFISIAFAVLGYVFIMAIKAVK</sequence>
<feature type="transmembrane region" description="Helical" evidence="5">
    <location>
        <begin position="86"/>
        <end position="109"/>
    </location>
</feature>
<dbReference type="GO" id="GO:0005886">
    <property type="term" value="C:plasma membrane"/>
    <property type="evidence" value="ECO:0007669"/>
    <property type="project" value="UniProtKB-SubCell"/>
</dbReference>
<keyword evidence="8" id="KW-1185">Reference proteome</keyword>
<proteinExistence type="predicted"/>
<keyword evidence="2 5" id="KW-0812">Transmembrane</keyword>
<dbReference type="PANTHER" id="PTHR23528">
    <property type="match status" value="1"/>
</dbReference>
<dbReference type="PROSITE" id="PS00216">
    <property type="entry name" value="SUGAR_TRANSPORT_1"/>
    <property type="match status" value="1"/>
</dbReference>
<dbReference type="RefSeq" id="WP_093961109.1">
    <property type="nucleotide sequence ID" value="NZ_NEWD01000029.1"/>
</dbReference>
<feature type="transmembrane region" description="Helical" evidence="5">
    <location>
        <begin position="121"/>
        <end position="140"/>
    </location>
</feature>
<dbReference type="Proteomes" id="UP000215433">
    <property type="component" value="Unassembled WGS sequence"/>
</dbReference>
<reference evidence="7 8" key="1">
    <citation type="submission" date="2017-05" db="EMBL/GenBank/DDBJ databases">
        <title>Bifidobacterium vansinderenii sp. nov.</title>
        <authorList>
            <person name="Lugli G.A."/>
            <person name="Duranti S."/>
            <person name="Mangifesta M."/>
        </authorList>
    </citation>
    <scope>NUCLEOTIDE SEQUENCE [LARGE SCALE GENOMIC DNA]</scope>
    <source>
        <strain evidence="7 8">Tam10B</strain>
    </source>
</reference>
<feature type="transmembrane region" description="Helical" evidence="5">
    <location>
        <begin position="271"/>
        <end position="288"/>
    </location>
</feature>
<evidence type="ECO:0000256" key="5">
    <source>
        <dbReference type="SAM" id="Phobius"/>
    </source>
</evidence>